<dbReference type="GO" id="GO:0006508">
    <property type="term" value="P:proteolysis"/>
    <property type="evidence" value="ECO:0007669"/>
    <property type="project" value="UniProtKB-KW"/>
</dbReference>
<dbReference type="GO" id="GO:0008236">
    <property type="term" value="F:serine-type peptidase activity"/>
    <property type="evidence" value="ECO:0007669"/>
    <property type="project" value="UniProtKB-KW"/>
</dbReference>
<dbReference type="PANTHER" id="PTHR33209:SF1">
    <property type="entry name" value="PEPTIDASE S49 DOMAIN-CONTAINING PROTEIN"/>
    <property type="match status" value="1"/>
</dbReference>
<gene>
    <name evidence="7" type="ORF">CEE60_10115</name>
</gene>
<dbReference type="Proteomes" id="UP000198157">
    <property type="component" value="Unassembled WGS sequence"/>
</dbReference>
<name>A0A246HPF8_STEMA</name>
<dbReference type="SUPFAM" id="SSF52096">
    <property type="entry name" value="ClpP/crotonase"/>
    <property type="match status" value="1"/>
</dbReference>
<evidence type="ECO:0000256" key="2">
    <source>
        <dbReference type="ARBA" id="ARBA00022670"/>
    </source>
</evidence>
<evidence type="ECO:0000313" key="8">
    <source>
        <dbReference type="Proteomes" id="UP000198157"/>
    </source>
</evidence>
<accession>A0A246HPF8</accession>
<dbReference type="InterPro" id="IPR002142">
    <property type="entry name" value="Peptidase_S49"/>
</dbReference>
<feature type="region of interest" description="Disordered" evidence="5">
    <location>
        <begin position="276"/>
        <end position="302"/>
    </location>
</feature>
<keyword evidence="4" id="KW-0720">Serine protease</keyword>
<dbReference type="InterPro" id="IPR033855">
    <property type="entry name" value="Protein_C"/>
</dbReference>
<dbReference type="Gene3D" id="3.90.226.10">
    <property type="entry name" value="2-enoyl-CoA Hydratase, Chain A, domain 1"/>
    <property type="match status" value="1"/>
</dbReference>
<feature type="domain" description="Peptidase S49" evidence="6">
    <location>
        <begin position="133"/>
        <end position="273"/>
    </location>
</feature>
<comment type="similarity">
    <text evidence="1">Belongs to the peptidase S49 family.</text>
</comment>
<evidence type="ECO:0000313" key="7">
    <source>
        <dbReference type="EMBL" id="OWQ54165.1"/>
    </source>
</evidence>
<protein>
    <submittedName>
        <fullName evidence="7">Peptidase S49</fullName>
    </submittedName>
</protein>
<proteinExistence type="inferred from homology"/>
<dbReference type="EMBL" id="NIVS01000020">
    <property type="protein sequence ID" value="OWQ54165.1"/>
    <property type="molecule type" value="Genomic_DNA"/>
</dbReference>
<evidence type="ECO:0000256" key="4">
    <source>
        <dbReference type="ARBA" id="ARBA00022825"/>
    </source>
</evidence>
<dbReference type="OrthoDB" id="6999246at2"/>
<dbReference type="InterPro" id="IPR029045">
    <property type="entry name" value="ClpP/crotonase-like_dom_sf"/>
</dbReference>
<comment type="caution">
    <text evidence="7">The sequence shown here is derived from an EMBL/GenBank/DDBJ whole genome shotgun (WGS) entry which is preliminary data.</text>
</comment>
<dbReference type="PANTHER" id="PTHR33209">
    <property type="entry name" value="PROTEASE 4"/>
    <property type="match status" value="1"/>
</dbReference>
<dbReference type="Pfam" id="PF01343">
    <property type="entry name" value="Peptidase_S49"/>
    <property type="match status" value="1"/>
</dbReference>
<evidence type="ECO:0000259" key="6">
    <source>
        <dbReference type="Pfam" id="PF01343"/>
    </source>
</evidence>
<reference evidence="7 8" key="1">
    <citation type="submission" date="2017-06" db="EMBL/GenBank/DDBJ databases">
        <authorList>
            <person name="Kim H.J."/>
            <person name="Triplett B.A."/>
        </authorList>
    </citation>
    <scope>NUCLEOTIDE SEQUENCE [LARGE SCALE GENOMIC DNA]</scope>
    <source>
        <strain evidence="7 8">13146</strain>
    </source>
</reference>
<dbReference type="AlphaFoldDB" id="A0A246HPF8"/>
<dbReference type="CDD" id="cd07022">
    <property type="entry name" value="S49_Sppa_36K_type"/>
    <property type="match status" value="1"/>
</dbReference>
<evidence type="ECO:0000256" key="1">
    <source>
        <dbReference type="ARBA" id="ARBA00008683"/>
    </source>
</evidence>
<keyword evidence="3" id="KW-0378">Hydrolase</keyword>
<organism evidence="7 8">
    <name type="scientific">Stenotrophomonas maltophilia</name>
    <name type="common">Pseudomonas maltophilia</name>
    <name type="synonym">Xanthomonas maltophilia</name>
    <dbReference type="NCBI Taxonomy" id="40324"/>
    <lineage>
        <taxon>Bacteria</taxon>
        <taxon>Pseudomonadati</taxon>
        <taxon>Pseudomonadota</taxon>
        <taxon>Gammaproteobacteria</taxon>
        <taxon>Lysobacterales</taxon>
        <taxon>Lysobacteraceae</taxon>
        <taxon>Stenotrophomonas</taxon>
        <taxon>Stenotrophomonas maltophilia group</taxon>
    </lineage>
</organism>
<evidence type="ECO:0000256" key="3">
    <source>
        <dbReference type="ARBA" id="ARBA00022801"/>
    </source>
</evidence>
<feature type="region of interest" description="Disordered" evidence="5">
    <location>
        <begin position="407"/>
        <end position="434"/>
    </location>
</feature>
<keyword evidence="2" id="KW-0645">Protease</keyword>
<sequence length="434" mass="44941">MVASLAAAVLNQPLLVQPAIGEALVGGYLEGKVTSDDSVLKADRFEVSGSDGQPVGVAQNLIGVINLSGAMVNRPMPGASGPGPVSYAAVRDTFDELLNDDAVKSIILRLDTPGGMASGCFDLVDHIFEARGRKPVYALVDDKAYSAGFALASACDEIWVSRTSGVGSVGVVCYHQDWSGNNAQIGLKVTPLFAGARKVDFDPNFPLSEEAHAEAMADLEDMRTMFVDTVARNLGMEAEAVRATEAACYRGQAAVAVGFATRLGTWHDLVAHLGAAEAAPPPAPGNPEPDDEPEAAAAPPVPVAAPAPPAAVVENSAAALAAAIATSELPPALGVALLRRSLQEAEPAASAIEYATAVQDACAAALRGDDTLAASFIEKNTDLDTVRAQLLSMKAEEGRSTQVVTAHPASMADQRAADNKAKLNPNHIYKQRGN</sequence>
<evidence type="ECO:0000256" key="5">
    <source>
        <dbReference type="SAM" id="MobiDB-lite"/>
    </source>
</evidence>